<feature type="binding site" evidence="22">
    <location>
        <position position="166"/>
    </location>
    <ligand>
        <name>Zn(2+)</name>
        <dbReference type="ChEBI" id="CHEBI:29105"/>
        <note>catalytic</note>
    </ligand>
</feature>
<reference evidence="24" key="1">
    <citation type="submission" date="2020-04" db="EMBL/GenBank/DDBJ databases">
        <authorList>
            <person name="Alioto T."/>
            <person name="Alioto T."/>
            <person name="Gomez Garrido J."/>
        </authorList>
    </citation>
    <scope>NUCLEOTIDE SEQUENCE</scope>
    <source>
        <strain evidence="24">A484AB</strain>
    </source>
</reference>
<dbReference type="GO" id="GO:0042446">
    <property type="term" value="P:hormone biosynthetic process"/>
    <property type="evidence" value="ECO:0007669"/>
    <property type="project" value="TreeGrafter"/>
</dbReference>
<evidence type="ECO:0000256" key="1">
    <source>
        <dbReference type="ARBA" id="ARBA00004184"/>
    </source>
</evidence>
<keyword evidence="6 21" id="KW-0479">Metal-binding</keyword>
<evidence type="ECO:0000313" key="24">
    <source>
        <dbReference type="EMBL" id="CAB3990115.1"/>
    </source>
</evidence>
<evidence type="ECO:0000256" key="10">
    <source>
        <dbReference type="ARBA" id="ARBA00023004"/>
    </source>
</evidence>
<evidence type="ECO:0000256" key="3">
    <source>
        <dbReference type="ARBA" id="ARBA00004586"/>
    </source>
</evidence>
<keyword evidence="22" id="KW-0645">Protease</keyword>
<dbReference type="SMART" id="SM00235">
    <property type="entry name" value="ZnMc"/>
    <property type="match status" value="1"/>
</dbReference>
<dbReference type="OrthoDB" id="1470350at2759"/>
<dbReference type="FunFam" id="1.10.630.10:FF:000049">
    <property type="entry name" value="steroid 21-hydroxylase isoform X1"/>
    <property type="match status" value="1"/>
</dbReference>
<comment type="cofactor">
    <cofactor evidence="22">
        <name>Zn(2+)</name>
        <dbReference type="ChEBI" id="CHEBI:29105"/>
    </cofactor>
    <text evidence="22">Binds 1 zinc ion per subunit.</text>
</comment>
<dbReference type="GO" id="GO:0005506">
    <property type="term" value="F:iron ion binding"/>
    <property type="evidence" value="ECO:0007669"/>
    <property type="project" value="InterPro"/>
</dbReference>
<keyword evidence="5 21" id="KW-0349">Heme</keyword>
<evidence type="ECO:0000256" key="18">
    <source>
        <dbReference type="ARBA" id="ARBA00044282"/>
    </source>
</evidence>
<dbReference type="Proteomes" id="UP001152795">
    <property type="component" value="Unassembled WGS sequence"/>
</dbReference>
<comment type="similarity">
    <text evidence="4">Belongs to the cytochrome P450 family.</text>
</comment>
<keyword evidence="10 21" id="KW-0408">Iron</keyword>
<dbReference type="GO" id="GO:0020037">
    <property type="term" value="F:heme binding"/>
    <property type="evidence" value="ECO:0007669"/>
    <property type="project" value="InterPro"/>
</dbReference>
<evidence type="ECO:0000259" key="23">
    <source>
        <dbReference type="PROSITE" id="PS51864"/>
    </source>
</evidence>
<keyword evidence="24" id="KW-0456">Lyase</keyword>
<evidence type="ECO:0000256" key="2">
    <source>
        <dbReference type="ARBA" id="ARBA00004524"/>
    </source>
</evidence>
<dbReference type="EC" id="1.14.14.16" evidence="14"/>
<comment type="subcellular location">
    <subcellularLocation>
        <location evidence="1">Endomembrane system</location>
        <topology evidence="1">Peripheral membrane protein</topology>
    </subcellularLocation>
    <subcellularLocation>
        <location evidence="3">Endoplasmic reticulum membrane</location>
    </subcellularLocation>
    <subcellularLocation>
        <location evidence="2">Microsome membrane</location>
    </subcellularLocation>
</comment>
<dbReference type="InterPro" id="IPR006026">
    <property type="entry name" value="Peptidase_Metallo"/>
</dbReference>
<keyword evidence="9" id="KW-0560">Oxidoreductase</keyword>
<feature type="binding site" evidence="22">
    <location>
        <position position="172"/>
    </location>
    <ligand>
        <name>Zn(2+)</name>
        <dbReference type="ChEBI" id="CHEBI:29105"/>
        <note>catalytic</note>
    </ligand>
</feature>
<evidence type="ECO:0000256" key="12">
    <source>
        <dbReference type="ARBA" id="ARBA00023121"/>
    </source>
</evidence>
<dbReference type="InterPro" id="IPR024079">
    <property type="entry name" value="MetalloPept_cat_dom_sf"/>
</dbReference>
<dbReference type="GO" id="GO:0006508">
    <property type="term" value="P:proteolysis"/>
    <property type="evidence" value="ECO:0007669"/>
    <property type="project" value="UniProtKB-KW"/>
</dbReference>
<dbReference type="GO" id="GO:0042448">
    <property type="term" value="P:progesterone metabolic process"/>
    <property type="evidence" value="ECO:0007669"/>
    <property type="project" value="TreeGrafter"/>
</dbReference>
<dbReference type="GO" id="GO:0016829">
    <property type="term" value="F:lyase activity"/>
    <property type="evidence" value="ECO:0007669"/>
    <property type="project" value="UniProtKB-KW"/>
</dbReference>
<keyword evidence="22" id="KW-0482">Metalloprotease</keyword>
<dbReference type="PROSITE" id="PS00086">
    <property type="entry name" value="CYTOCHROME_P450"/>
    <property type="match status" value="1"/>
</dbReference>
<evidence type="ECO:0000256" key="15">
    <source>
        <dbReference type="ARBA" id="ARBA00044116"/>
    </source>
</evidence>
<dbReference type="GO" id="GO:0005789">
    <property type="term" value="C:endoplasmic reticulum membrane"/>
    <property type="evidence" value="ECO:0007669"/>
    <property type="project" value="UniProtKB-SubCell"/>
</dbReference>
<keyword evidence="8" id="KW-0492">Microsome</keyword>
<keyword evidence="22" id="KW-0862">Zinc</keyword>
<evidence type="ECO:0000256" key="6">
    <source>
        <dbReference type="ARBA" id="ARBA00022723"/>
    </source>
</evidence>
<comment type="caution">
    <text evidence="22">Lacks conserved residue(s) required for the propagation of feature annotation.</text>
</comment>
<dbReference type="PANTHER" id="PTHR24289">
    <property type="entry name" value="STEROID 17-ALPHA-HYDROXYLASE/17,20 LYASE"/>
    <property type="match status" value="1"/>
</dbReference>
<dbReference type="PANTHER" id="PTHR24289:SF1">
    <property type="entry name" value="STEROID 17-ALPHA-HYDROXYLASE_17,20 LYASE"/>
    <property type="match status" value="1"/>
</dbReference>
<feature type="binding site" description="axial binding residue" evidence="21">
    <location>
        <position position="721"/>
    </location>
    <ligand>
        <name>heme</name>
        <dbReference type="ChEBI" id="CHEBI:30413"/>
    </ligand>
    <ligandPart>
        <name>Fe</name>
        <dbReference type="ChEBI" id="CHEBI:18248"/>
    </ligandPart>
</feature>
<gene>
    <name evidence="24" type="ORF">PACLA_8A046822</name>
</gene>
<dbReference type="AlphaFoldDB" id="A0A6S7GEJ6"/>
<evidence type="ECO:0000256" key="5">
    <source>
        <dbReference type="ARBA" id="ARBA00022617"/>
    </source>
</evidence>
<evidence type="ECO:0000256" key="16">
    <source>
        <dbReference type="ARBA" id="ARBA00044217"/>
    </source>
</evidence>
<keyword evidence="22" id="KW-0378">Hydrolase</keyword>
<keyword evidence="13" id="KW-0472">Membrane</keyword>
<dbReference type="CDD" id="cd04280">
    <property type="entry name" value="ZnMc_astacin_like"/>
    <property type="match status" value="1"/>
</dbReference>
<evidence type="ECO:0000313" key="25">
    <source>
        <dbReference type="Proteomes" id="UP001152795"/>
    </source>
</evidence>
<dbReference type="PRINTS" id="PR00463">
    <property type="entry name" value="EP450I"/>
</dbReference>
<dbReference type="GO" id="GO:0008610">
    <property type="term" value="P:lipid biosynthetic process"/>
    <property type="evidence" value="ECO:0007669"/>
    <property type="project" value="UniProtKB-ARBA"/>
</dbReference>
<keyword evidence="11" id="KW-0503">Monooxygenase</keyword>
<dbReference type="Pfam" id="PF00067">
    <property type="entry name" value="p450"/>
    <property type="match status" value="1"/>
</dbReference>
<dbReference type="SUPFAM" id="SSF48264">
    <property type="entry name" value="Cytochrome P450"/>
    <property type="match status" value="1"/>
</dbReference>
<evidence type="ECO:0000256" key="20">
    <source>
        <dbReference type="ARBA" id="ARBA00044342"/>
    </source>
</evidence>
<dbReference type="FunFam" id="3.40.390.10:FF:000097">
    <property type="entry name" value="Metalloendopeptidase"/>
    <property type="match status" value="1"/>
</dbReference>
<dbReference type="InterPro" id="IPR002401">
    <property type="entry name" value="Cyt_P450_E_grp-I"/>
</dbReference>
<dbReference type="InterPro" id="IPR034035">
    <property type="entry name" value="Astacin-like_dom"/>
</dbReference>
<accession>A0A6S7GEJ6</accession>
<dbReference type="InterPro" id="IPR001506">
    <property type="entry name" value="Peptidase_M12A"/>
</dbReference>
<evidence type="ECO:0000256" key="9">
    <source>
        <dbReference type="ARBA" id="ARBA00023002"/>
    </source>
</evidence>
<proteinExistence type="inferred from homology"/>
<evidence type="ECO:0000256" key="13">
    <source>
        <dbReference type="ARBA" id="ARBA00023136"/>
    </source>
</evidence>
<name>A0A6S7GEJ6_PARCT</name>
<evidence type="ECO:0000256" key="4">
    <source>
        <dbReference type="ARBA" id="ARBA00010617"/>
    </source>
</evidence>
<dbReference type="GO" id="GO:0004222">
    <property type="term" value="F:metalloendopeptidase activity"/>
    <property type="evidence" value="ECO:0007669"/>
    <property type="project" value="UniProtKB-UniRule"/>
</dbReference>
<feature type="binding site" evidence="22">
    <location>
        <position position="162"/>
    </location>
    <ligand>
        <name>Zn(2+)</name>
        <dbReference type="ChEBI" id="CHEBI:29105"/>
        <note>catalytic</note>
    </ligand>
</feature>
<keyword evidence="7" id="KW-0256">Endoplasmic reticulum</keyword>
<dbReference type="EMBL" id="CACRXK020001603">
    <property type="protein sequence ID" value="CAB3990115.1"/>
    <property type="molecule type" value="Genomic_DNA"/>
</dbReference>
<evidence type="ECO:0000256" key="17">
    <source>
        <dbReference type="ARBA" id="ARBA00044265"/>
    </source>
</evidence>
<evidence type="ECO:0000256" key="22">
    <source>
        <dbReference type="PROSITE-ProRule" id="PRU01211"/>
    </source>
</evidence>
<evidence type="ECO:0000256" key="21">
    <source>
        <dbReference type="PIRSR" id="PIRSR602401-1"/>
    </source>
</evidence>
<dbReference type="GO" id="GO:0008270">
    <property type="term" value="F:zinc ion binding"/>
    <property type="evidence" value="ECO:0007669"/>
    <property type="project" value="UniProtKB-UniRule"/>
</dbReference>
<comment type="caution">
    <text evidence="24">The sequence shown here is derived from an EMBL/GenBank/DDBJ whole genome shotgun (WGS) entry which is preliminary data.</text>
</comment>
<dbReference type="SUPFAM" id="SSF55486">
    <property type="entry name" value="Metalloproteases ('zincins'), catalytic domain"/>
    <property type="match status" value="1"/>
</dbReference>
<keyword evidence="12" id="KW-0446">Lipid-binding</keyword>
<evidence type="ECO:0000256" key="7">
    <source>
        <dbReference type="ARBA" id="ARBA00022824"/>
    </source>
</evidence>
<evidence type="ECO:0000256" key="19">
    <source>
        <dbReference type="ARBA" id="ARBA00044304"/>
    </source>
</evidence>
<evidence type="ECO:0000256" key="14">
    <source>
        <dbReference type="ARBA" id="ARBA00044040"/>
    </source>
</evidence>
<evidence type="ECO:0000256" key="11">
    <source>
        <dbReference type="ARBA" id="ARBA00023033"/>
    </source>
</evidence>
<sequence>MGILFAVLVFCIAPEFGRSVPLQKRGASDEMVFEGDMIMPVEEVERAIRGDDLDAPAGRTRGARRNGLWPNAVVPYVFSSSIKNPVLNLVGLKGPTEGAIRSAMKEWEDKTCLKFVPRTNQADYIEFVDAGFGKCYSHVGRVGGKQTISLGFGCFTHGIAVHEIGHAMGFFHEQSRPDRDNYVEIIWDNIKEANKFNFNKYGRSRIDSLGVEYDYGSIMHYGKRDFAKWPWQTTIRPKKAGVSIGQRKGLSVLDVKQANLLYRCSPLYETQASSTESDKTKEMLLEICILLLTTAILVLYLTKPSRPPGFPPGPPTLPLIGNLHNLGTKLHLHLNSLKSIHGPIFSIYLGRTPIVVINSITAAREAVLRQRDTFSGRPHPSELPYGCQLVGNQGTNVGFGDVTSEWKLQRKIAEQALKDFFGRTMEDHVTTEVGKLLARLRPRVGEPLELGPDFDLAILNVICSLLFGVHYELGDSEFQRIVYFNACFAEGLKPGQLVDVFPWIAKFPLPGLQKLRHAVAIRDEILDTKYAEHKATFDENNIRDLTDAILKAKYEVIDPENDLKTSLTEGHLKAILADSFIAGFKTTATNLRWVFVYLLNNPGVQDRIHQELSPYSEPPGLKDRPVLPYLQATLAEVLRCASPVPIPIPHRVTADTTLCGYQIPQDTTVFLNLWGINHDPDWWDQPFEFKPERFFNAEGLYEPPSASRCSYIPFSAGRRVCLGESLSNAIQYLFVSSLLHEFIFEVPLGCEPPDTEELTTAVLEPKPFQVVLKKR</sequence>
<evidence type="ECO:0000256" key="8">
    <source>
        <dbReference type="ARBA" id="ARBA00022848"/>
    </source>
</evidence>
<comment type="cofactor">
    <cofactor evidence="21">
        <name>heme</name>
        <dbReference type="ChEBI" id="CHEBI:30413"/>
    </cofactor>
</comment>
<feature type="active site" evidence="22">
    <location>
        <position position="163"/>
    </location>
</feature>
<feature type="domain" description="Peptidase M12A" evidence="23">
    <location>
        <begin position="46"/>
        <end position="265"/>
    </location>
</feature>
<dbReference type="InterPro" id="IPR001128">
    <property type="entry name" value="Cyt_P450"/>
</dbReference>
<protein>
    <recommendedName>
        <fullName evidence="15">Steroid 21-hydroxylase</fullName>
        <ecNumber evidence="14">1.14.14.16</ecNumber>
    </recommendedName>
    <alternativeName>
        <fullName evidence="19">21-OHase</fullName>
    </alternativeName>
    <alternativeName>
        <fullName evidence="16">Cytochrome P-450c21</fullName>
    </alternativeName>
    <alternativeName>
        <fullName evidence="20">Cytochrome P450 21</fullName>
    </alternativeName>
    <alternativeName>
        <fullName evidence="18">Cytochrome P450 XXI</fullName>
    </alternativeName>
    <alternativeName>
        <fullName evidence="17">Cytochrome P450-C21</fullName>
    </alternativeName>
</protein>
<dbReference type="PRINTS" id="PR00385">
    <property type="entry name" value="P450"/>
</dbReference>
<dbReference type="Gene3D" id="1.10.630.10">
    <property type="entry name" value="Cytochrome P450"/>
    <property type="match status" value="1"/>
</dbReference>
<dbReference type="GO" id="GO:0004508">
    <property type="term" value="F:steroid 17-alpha-monooxygenase activity"/>
    <property type="evidence" value="ECO:0007669"/>
    <property type="project" value="TreeGrafter"/>
</dbReference>
<dbReference type="Pfam" id="PF01400">
    <property type="entry name" value="Astacin"/>
    <property type="match status" value="1"/>
</dbReference>
<organism evidence="24 25">
    <name type="scientific">Paramuricea clavata</name>
    <name type="common">Red gorgonian</name>
    <name type="synonym">Violescent sea-whip</name>
    <dbReference type="NCBI Taxonomy" id="317549"/>
    <lineage>
        <taxon>Eukaryota</taxon>
        <taxon>Metazoa</taxon>
        <taxon>Cnidaria</taxon>
        <taxon>Anthozoa</taxon>
        <taxon>Octocorallia</taxon>
        <taxon>Malacalcyonacea</taxon>
        <taxon>Plexauridae</taxon>
        <taxon>Paramuricea</taxon>
    </lineage>
</organism>
<dbReference type="InterPro" id="IPR017972">
    <property type="entry name" value="Cyt_P450_CS"/>
</dbReference>
<dbReference type="GO" id="GO:0004509">
    <property type="term" value="F:steroid 21-monooxygenase activity"/>
    <property type="evidence" value="ECO:0007669"/>
    <property type="project" value="UniProtKB-EC"/>
</dbReference>
<dbReference type="GO" id="GO:0008289">
    <property type="term" value="F:lipid binding"/>
    <property type="evidence" value="ECO:0007669"/>
    <property type="project" value="UniProtKB-KW"/>
</dbReference>
<dbReference type="PROSITE" id="PS51864">
    <property type="entry name" value="ASTACIN"/>
    <property type="match status" value="1"/>
</dbReference>
<dbReference type="Gene3D" id="3.40.390.10">
    <property type="entry name" value="Collagenase (Catalytic Domain)"/>
    <property type="match status" value="1"/>
</dbReference>
<dbReference type="InterPro" id="IPR036396">
    <property type="entry name" value="Cyt_P450_sf"/>
</dbReference>
<keyword evidence="25" id="KW-1185">Reference proteome</keyword>